<evidence type="ECO:0000256" key="1">
    <source>
        <dbReference type="ARBA" id="ARBA00005179"/>
    </source>
</evidence>
<organism evidence="5 6">
    <name type="scientific">Paraconiothyrium brasiliense</name>
    <dbReference type="NCBI Taxonomy" id="300254"/>
    <lineage>
        <taxon>Eukaryota</taxon>
        <taxon>Fungi</taxon>
        <taxon>Dikarya</taxon>
        <taxon>Ascomycota</taxon>
        <taxon>Pezizomycotina</taxon>
        <taxon>Dothideomycetes</taxon>
        <taxon>Pleosporomycetidae</taxon>
        <taxon>Pleosporales</taxon>
        <taxon>Massarineae</taxon>
        <taxon>Didymosphaeriaceae</taxon>
        <taxon>Paraconiothyrium</taxon>
    </lineage>
</organism>
<name>A0ABR3RP41_9PLEO</name>
<dbReference type="PANTHER" id="PTHR31896">
    <property type="entry name" value="FAMILY REGULATORY PROTEIN, PUTATIVE (AFU_ORTHOLOGUE AFUA_3G14730)-RELATED"/>
    <property type="match status" value="1"/>
</dbReference>
<dbReference type="InterPro" id="IPR051283">
    <property type="entry name" value="Sec_Metabolite_Acyltrans"/>
</dbReference>
<keyword evidence="6" id="KW-1185">Reference proteome</keyword>
<evidence type="ECO:0000313" key="5">
    <source>
        <dbReference type="EMBL" id="KAL1606201.1"/>
    </source>
</evidence>
<protein>
    <submittedName>
        <fullName evidence="5">Uncharacterized protein</fullName>
    </submittedName>
</protein>
<evidence type="ECO:0000256" key="2">
    <source>
        <dbReference type="ARBA" id="ARBA00009861"/>
    </source>
</evidence>
<keyword evidence="4" id="KW-0012">Acyltransferase</keyword>
<accession>A0ABR3RP41</accession>
<evidence type="ECO:0000256" key="4">
    <source>
        <dbReference type="ARBA" id="ARBA00023315"/>
    </source>
</evidence>
<dbReference type="PANTHER" id="PTHR31896:SF69">
    <property type="entry name" value="FAMILY REGULATORY PROTEIN, PUTATIVE (AFU_ORTHOLOGUE AFUA_3G14730)-RELATED"/>
    <property type="match status" value="1"/>
</dbReference>
<sequence>MDGGNSVHGLERTPSVRPALVGNPDDFHDLVMPTGAPKKLNDFTNSDRPQLGLHIITFGDLTVVTLYFPHTLMDAMGQKALLDAWCLMLNGKVGKVRTPHGVDTDPLATLGMTPVAEHKLAPRQLGMLGLIGYGLGQAMELFRTQESRMVCVPQQTVEKVRKEVMADLGSPSSGHAVLSPFLSDGDILCAWWTRIVLSQLSPYPTQTVVLNHAYDIRRSLQEDLIPEGAPYISDAVCFIPVILTAKDILEKPLSYTALAIRNAITELGTREQVEAFFSLWRRNPGKLLPILGDRNMRMITFSNWTKANLYELDFSAAIAKGYDTKVAKPRYIQNTQSGLTLPNAFPIMGKDGQGNYWLSGYMNKAHWAAIEQELAATKW</sequence>
<dbReference type="Pfam" id="PF02458">
    <property type="entry name" value="Transferase"/>
    <property type="match status" value="1"/>
</dbReference>
<comment type="pathway">
    <text evidence="1">Secondary metabolite biosynthesis.</text>
</comment>
<dbReference type="Proteomes" id="UP001521785">
    <property type="component" value="Unassembled WGS sequence"/>
</dbReference>
<comment type="similarity">
    <text evidence="2">Belongs to the plant acyltransferase family.</text>
</comment>
<reference evidence="5 6" key="1">
    <citation type="submission" date="2024-02" db="EMBL/GenBank/DDBJ databases">
        <title>De novo assembly and annotation of 12 fungi associated with fruit tree decline syndrome in Ontario, Canada.</title>
        <authorList>
            <person name="Sulman M."/>
            <person name="Ellouze W."/>
            <person name="Ilyukhin E."/>
        </authorList>
    </citation>
    <scope>NUCLEOTIDE SEQUENCE [LARGE SCALE GENOMIC DNA]</scope>
    <source>
        <strain evidence="5 6">M42-189</strain>
    </source>
</reference>
<proteinExistence type="inferred from homology"/>
<dbReference type="InterPro" id="IPR023213">
    <property type="entry name" value="CAT-like_dom_sf"/>
</dbReference>
<dbReference type="Gene3D" id="3.30.559.10">
    <property type="entry name" value="Chloramphenicol acetyltransferase-like domain"/>
    <property type="match status" value="1"/>
</dbReference>
<keyword evidence="3" id="KW-0808">Transferase</keyword>
<dbReference type="EMBL" id="JAKJXO020000004">
    <property type="protein sequence ID" value="KAL1606201.1"/>
    <property type="molecule type" value="Genomic_DNA"/>
</dbReference>
<gene>
    <name evidence="5" type="ORF">SLS60_003602</name>
</gene>
<evidence type="ECO:0000256" key="3">
    <source>
        <dbReference type="ARBA" id="ARBA00022679"/>
    </source>
</evidence>
<comment type="caution">
    <text evidence="5">The sequence shown here is derived from an EMBL/GenBank/DDBJ whole genome shotgun (WGS) entry which is preliminary data.</text>
</comment>
<evidence type="ECO:0000313" key="6">
    <source>
        <dbReference type="Proteomes" id="UP001521785"/>
    </source>
</evidence>